<comment type="cofactor">
    <cofactor evidence="1">
        <name>pyridoxal 5'-phosphate</name>
        <dbReference type="ChEBI" id="CHEBI:597326"/>
    </cofactor>
</comment>
<dbReference type="Gene3D" id="3.90.1150.10">
    <property type="entry name" value="Aspartate Aminotransferase, domain 1"/>
    <property type="match status" value="1"/>
</dbReference>
<dbReference type="EMBL" id="CP035492">
    <property type="protein sequence ID" value="QAY65548.1"/>
    <property type="molecule type" value="Genomic_DNA"/>
</dbReference>
<feature type="modified residue" description="N6-(pyridoxal phosphate)lysine" evidence="7">
    <location>
        <position position="203"/>
    </location>
</feature>
<evidence type="ECO:0000256" key="4">
    <source>
        <dbReference type="ARBA" id="ARBA00022898"/>
    </source>
</evidence>
<dbReference type="PANTHER" id="PTHR30244:SF34">
    <property type="entry name" value="DTDP-4-AMINO-4,6-DIDEOXYGALACTOSE TRANSAMINASE"/>
    <property type="match status" value="1"/>
</dbReference>
<sequence>MKGERQSCFYRCIIEGGTRVLKKIPVAVPVLNGNESKYVMDCIESTWISSNGSYIGRFEQQFADFCGVKHAVSCTSGTTALHLALLAHGVQAGDEIIMPTFSFIATANAVAYCGATPVFADSDPDTWNVDPASIVSKITDKTKGIIAVHLYGHPADMDRINEMAEHYGLFVLEDAAEAIGAEYKGKRTGSLGDSAVFSTFGNKIITTGEGGVFTTNQDELAAKARLLRGQGMDPDHRYWHPIIGYNYRMTNIQAAIGCAQMEKAEWHIAERIRVAGLYGEALQSLEGISLPVQKEWAKHVYWMYSVVLEGATEQQRDLVMRQLLELGIETRPFFYPMHTMPPYRHLQPDEDFPVSMKLCASGINLPSHALLTKEDIQWIADCLAKVLSRC</sequence>
<evidence type="ECO:0000256" key="7">
    <source>
        <dbReference type="PIRSR" id="PIRSR000390-2"/>
    </source>
</evidence>
<dbReference type="InterPro" id="IPR015422">
    <property type="entry name" value="PyrdxlP-dep_Trfase_small"/>
</dbReference>
<evidence type="ECO:0000256" key="1">
    <source>
        <dbReference type="ARBA" id="ARBA00001933"/>
    </source>
</evidence>
<dbReference type="InterPro" id="IPR015424">
    <property type="entry name" value="PyrdxlP-dep_Trfase"/>
</dbReference>
<keyword evidence="2 9" id="KW-0032">Aminotransferase</keyword>
<dbReference type="AlphaFoldDB" id="A0A4P6F583"/>
<dbReference type="GO" id="GO:0000271">
    <property type="term" value="P:polysaccharide biosynthetic process"/>
    <property type="evidence" value="ECO:0007669"/>
    <property type="project" value="TreeGrafter"/>
</dbReference>
<protein>
    <submittedName>
        <fullName evidence="9">DegT/DnrJ/EryC1/StrS family aminotransferase</fullName>
    </submittedName>
</protein>
<evidence type="ECO:0000313" key="10">
    <source>
        <dbReference type="Proteomes" id="UP000293568"/>
    </source>
</evidence>
<organism evidence="9 10">
    <name type="scientific">Paenibacillus protaetiae</name>
    <dbReference type="NCBI Taxonomy" id="2509456"/>
    <lineage>
        <taxon>Bacteria</taxon>
        <taxon>Bacillati</taxon>
        <taxon>Bacillota</taxon>
        <taxon>Bacilli</taxon>
        <taxon>Bacillales</taxon>
        <taxon>Paenibacillaceae</taxon>
        <taxon>Paenibacillus</taxon>
    </lineage>
</organism>
<gene>
    <name evidence="9" type="ORF">ET464_03280</name>
</gene>
<dbReference type="SUPFAM" id="SSF53383">
    <property type="entry name" value="PLP-dependent transferases"/>
    <property type="match status" value="1"/>
</dbReference>
<reference evidence="9 10" key="1">
    <citation type="submission" date="2019-01" db="EMBL/GenBank/DDBJ databases">
        <title>Genome sequencing of strain FW100M-2.</title>
        <authorList>
            <person name="Heo J."/>
            <person name="Kim S.-J."/>
            <person name="Kim J.-S."/>
            <person name="Hong S.-B."/>
            <person name="Kwon S.-W."/>
        </authorList>
    </citation>
    <scope>NUCLEOTIDE SEQUENCE [LARGE SCALE GENOMIC DNA]</scope>
    <source>
        <strain evidence="9 10">FW100M-2</strain>
    </source>
</reference>
<evidence type="ECO:0000256" key="8">
    <source>
        <dbReference type="RuleBase" id="RU004508"/>
    </source>
</evidence>
<dbReference type="InterPro" id="IPR000653">
    <property type="entry name" value="DegT/StrS_aminotransferase"/>
</dbReference>
<name>A0A4P6F583_9BACL</name>
<keyword evidence="3 9" id="KW-0808">Transferase</keyword>
<comment type="similarity">
    <text evidence="5 8">Belongs to the DegT/DnrJ/EryC1 family.</text>
</comment>
<evidence type="ECO:0000313" key="9">
    <source>
        <dbReference type="EMBL" id="QAY65548.1"/>
    </source>
</evidence>
<dbReference type="CDD" id="cd00616">
    <property type="entry name" value="AHBA_syn"/>
    <property type="match status" value="1"/>
</dbReference>
<dbReference type="GO" id="GO:0008483">
    <property type="term" value="F:transaminase activity"/>
    <property type="evidence" value="ECO:0007669"/>
    <property type="project" value="UniProtKB-KW"/>
</dbReference>
<dbReference type="OrthoDB" id="9810913at2"/>
<dbReference type="Pfam" id="PF01041">
    <property type="entry name" value="DegT_DnrJ_EryC1"/>
    <property type="match status" value="1"/>
</dbReference>
<evidence type="ECO:0000256" key="6">
    <source>
        <dbReference type="PIRSR" id="PIRSR000390-1"/>
    </source>
</evidence>
<proteinExistence type="inferred from homology"/>
<keyword evidence="4 7" id="KW-0663">Pyridoxal phosphate</keyword>
<evidence type="ECO:0000256" key="3">
    <source>
        <dbReference type="ARBA" id="ARBA00022679"/>
    </source>
</evidence>
<dbReference type="GO" id="GO:0030170">
    <property type="term" value="F:pyridoxal phosphate binding"/>
    <property type="evidence" value="ECO:0007669"/>
    <property type="project" value="TreeGrafter"/>
</dbReference>
<evidence type="ECO:0000256" key="2">
    <source>
        <dbReference type="ARBA" id="ARBA00022576"/>
    </source>
</evidence>
<feature type="active site" description="Proton acceptor" evidence="6">
    <location>
        <position position="203"/>
    </location>
</feature>
<dbReference type="FunFam" id="3.40.640.10:FF:000090">
    <property type="entry name" value="Pyridoxal phosphate-dependent aminotransferase"/>
    <property type="match status" value="1"/>
</dbReference>
<dbReference type="Gene3D" id="3.40.640.10">
    <property type="entry name" value="Type I PLP-dependent aspartate aminotransferase-like (Major domain)"/>
    <property type="match status" value="1"/>
</dbReference>
<evidence type="ECO:0000256" key="5">
    <source>
        <dbReference type="ARBA" id="ARBA00037999"/>
    </source>
</evidence>
<dbReference type="PANTHER" id="PTHR30244">
    <property type="entry name" value="TRANSAMINASE"/>
    <property type="match status" value="1"/>
</dbReference>
<dbReference type="InterPro" id="IPR015421">
    <property type="entry name" value="PyrdxlP-dep_Trfase_major"/>
</dbReference>
<dbReference type="KEGG" id="pprt:ET464_03280"/>
<dbReference type="PIRSF" id="PIRSF000390">
    <property type="entry name" value="PLP_StrS"/>
    <property type="match status" value="1"/>
</dbReference>
<keyword evidence="10" id="KW-1185">Reference proteome</keyword>
<accession>A0A4P6F583</accession>
<dbReference type="Proteomes" id="UP000293568">
    <property type="component" value="Chromosome"/>
</dbReference>